<organism evidence="2 3">
    <name type="scientific">Neoroseomonas marina</name>
    <dbReference type="NCBI Taxonomy" id="1232220"/>
    <lineage>
        <taxon>Bacteria</taxon>
        <taxon>Pseudomonadati</taxon>
        <taxon>Pseudomonadota</taxon>
        <taxon>Alphaproteobacteria</taxon>
        <taxon>Acetobacterales</taxon>
        <taxon>Acetobacteraceae</taxon>
        <taxon>Neoroseomonas</taxon>
    </lineage>
</organism>
<comment type="caution">
    <text evidence="2">The sequence shown here is derived from an EMBL/GenBank/DDBJ whole genome shotgun (WGS) entry which is preliminary data.</text>
</comment>
<dbReference type="EMBL" id="JABBKX010000001">
    <property type="protein sequence ID" value="NMJ40337.1"/>
    <property type="molecule type" value="Genomic_DNA"/>
</dbReference>
<evidence type="ECO:0000256" key="1">
    <source>
        <dbReference type="SAM" id="Phobius"/>
    </source>
</evidence>
<feature type="transmembrane region" description="Helical" evidence="1">
    <location>
        <begin position="43"/>
        <end position="62"/>
    </location>
</feature>
<keyword evidence="1" id="KW-1133">Transmembrane helix</keyword>
<dbReference type="Proteomes" id="UP000548582">
    <property type="component" value="Unassembled WGS sequence"/>
</dbReference>
<sequence length="67" mass="7237">MSSALQALAVRIDGSRLLFNGWDWFVMSDRVPPEARPLMRTTLLRWGCAVGCMLLAGLAAALSETAA</sequence>
<dbReference type="RefSeq" id="WP_170052587.1">
    <property type="nucleotide sequence ID" value="NZ_JABBKX010000001.1"/>
</dbReference>
<proteinExistence type="predicted"/>
<protein>
    <submittedName>
        <fullName evidence="2">Uncharacterized protein</fullName>
    </submittedName>
</protein>
<gene>
    <name evidence="2" type="ORF">GWK16_03735</name>
</gene>
<name>A0A848E9V1_9PROT</name>
<keyword evidence="1" id="KW-0812">Transmembrane</keyword>
<keyword evidence="1" id="KW-0472">Membrane</keyword>
<evidence type="ECO:0000313" key="2">
    <source>
        <dbReference type="EMBL" id="NMJ40337.1"/>
    </source>
</evidence>
<reference evidence="2 3" key="1">
    <citation type="submission" date="2020-03" db="EMBL/GenBank/DDBJ databases">
        <authorList>
            <person name="Sun Q."/>
        </authorList>
    </citation>
    <scope>NUCLEOTIDE SEQUENCE [LARGE SCALE GENOMIC DNA]</scope>
    <source>
        <strain evidence="2 3">JC162</strain>
    </source>
</reference>
<accession>A0A848E9V1</accession>
<dbReference type="AlphaFoldDB" id="A0A848E9V1"/>
<keyword evidence="3" id="KW-1185">Reference proteome</keyword>
<evidence type="ECO:0000313" key="3">
    <source>
        <dbReference type="Proteomes" id="UP000548582"/>
    </source>
</evidence>